<keyword evidence="4" id="KW-1185">Reference proteome</keyword>
<dbReference type="RefSeq" id="WP_193535938.1">
    <property type="nucleotide sequence ID" value="NZ_JADCLJ010000019.1"/>
</dbReference>
<dbReference type="PANTHER" id="PTHR34094:SF1">
    <property type="entry name" value="PROTEIN FAM185A"/>
    <property type="match status" value="1"/>
</dbReference>
<evidence type="ECO:0000256" key="1">
    <source>
        <dbReference type="SAM" id="SignalP"/>
    </source>
</evidence>
<feature type="signal peptide" evidence="1">
    <location>
        <begin position="1"/>
        <end position="23"/>
    </location>
</feature>
<feature type="domain" description="DUF4097" evidence="2">
    <location>
        <begin position="48"/>
        <end position="295"/>
    </location>
</feature>
<sequence>MKKVVLGALVLLIVGLVGSVATASFSDVFSVNTVEVYEEKTVKASSVETITVKLSSTDLQLEPISGDEIIVELSGSVSKKIKDQYELIVVEKGDRLEVSLDKLDVMFYVGVTRVDLDLTVKLPEKIYQSILIEASSADVEMKDLQLGEVRTNVSSGDVTFENITTEELVLETSSGDIKLMNSKADLFNLATSSGDVIIEDLTGDIRVNTTSGRISLENEEVSGNMDFTATSGDVDVRFKSKPNAISLDFKGSSGEGIVNVEGFSFSEKSEDRVVGQIGKASYELKVRTTSGDFTLN</sequence>
<dbReference type="Proteomes" id="UP001516662">
    <property type="component" value="Unassembled WGS sequence"/>
</dbReference>
<dbReference type="PANTHER" id="PTHR34094">
    <property type="match status" value="1"/>
</dbReference>
<feature type="chain" id="PRO_5045990614" evidence="1">
    <location>
        <begin position="24"/>
        <end position="296"/>
    </location>
</feature>
<evidence type="ECO:0000259" key="2">
    <source>
        <dbReference type="Pfam" id="PF13349"/>
    </source>
</evidence>
<evidence type="ECO:0000313" key="4">
    <source>
        <dbReference type="Proteomes" id="UP001516662"/>
    </source>
</evidence>
<dbReference type="Pfam" id="PF13349">
    <property type="entry name" value="DUF4097"/>
    <property type="match status" value="1"/>
</dbReference>
<comment type="caution">
    <text evidence="3">The sequence shown here is derived from an EMBL/GenBank/DDBJ whole genome shotgun (WGS) entry which is preliminary data.</text>
</comment>
<evidence type="ECO:0000313" key="3">
    <source>
        <dbReference type="EMBL" id="MBE4908349.1"/>
    </source>
</evidence>
<reference evidence="3 4" key="1">
    <citation type="submission" date="2020-10" db="EMBL/GenBank/DDBJ databases">
        <title>Bacillus sp. HD4P25, an endophyte from a halophyte.</title>
        <authorList>
            <person name="Sun J.-Q."/>
        </authorList>
    </citation>
    <scope>NUCLEOTIDE SEQUENCE [LARGE SCALE GENOMIC DNA]</scope>
    <source>
        <strain evidence="3 4">YIM 93174</strain>
    </source>
</reference>
<proteinExistence type="predicted"/>
<gene>
    <name evidence="3" type="ORF">IMZ08_09800</name>
</gene>
<dbReference type="EMBL" id="JADCLJ010000019">
    <property type="protein sequence ID" value="MBE4908349.1"/>
    <property type="molecule type" value="Genomic_DNA"/>
</dbReference>
<name>A0ABR9QIQ7_9BACI</name>
<keyword evidence="1" id="KW-0732">Signal</keyword>
<organism evidence="3 4">
    <name type="scientific">Litchfieldia luteola</name>
    <dbReference type="NCBI Taxonomy" id="682179"/>
    <lineage>
        <taxon>Bacteria</taxon>
        <taxon>Bacillati</taxon>
        <taxon>Bacillota</taxon>
        <taxon>Bacilli</taxon>
        <taxon>Bacillales</taxon>
        <taxon>Bacillaceae</taxon>
        <taxon>Litchfieldia</taxon>
    </lineage>
</organism>
<accession>A0ABR9QIQ7</accession>
<protein>
    <submittedName>
        <fullName evidence="3">DUF4097 family beta strand repeat protein</fullName>
    </submittedName>
</protein>
<dbReference type="InterPro" id="IPR025164">
    <property type="entry name" value="Toastrack_DUF4097"/>
</dbReference>